<evidence type="ECO:0000313" key="11">
    <source>
        <dbReference type="EMBL" id="KAI0288230.1"/>
    </source>
</evidence>
<evidence type="ECO:0000256" key="2">
    <source>
        <dbReference type="ARBA" id="ARBA00022670"/>
    </source>
</evidence>
<evidence type="ECO:0000256" key="9">
    <source>
        <dbReference type="SAM" id="SignalP"/>
    </source>
</evidence>
<organism evidence="11 12">
    <name type="scientific">Multifurca ochricompacta</name>
    <dbReference type="NCBI Taxonomy" id="376703"/>
    <lineage>
        <taxon>Eukaryota</taxon>
        <taxon>Fungi</taxon>
        <taxon>Dikarya</taxon>
        <taxon>Basidiomycota</taxon>
        <taxon>Agaricomycotina</taxon>
        <taxon>Agaricomycetes</taxon>
        <taxon>Russulales</taxon>
        <taxon>Russulaceae</taxon>
        <taxon>Multifurca</taxon>
    </lineage>
</organism>
<keyword evidence="5" id="KW-0378">Hydrolase</keyword>
<dbReference type="PANTHER" id="PTHR47466">
    <property type="match status" value="1"/>
</dbReference>
<dbReference type="Gene3D" id="3.40.390.10">
    <property type="entry name" value="Collagenase (Catalytic Domain)"/>
    <property type="match status" value="1"/>
</dbReference>
<keyword evidence="3" id="KW-0479">Metal-binding</keyword>
<feature type="domain" description="Peptidase M43 pregnancy-associated plasma-A" evidence="10">
    <location>
        <begin position="170"/>
        <end position="288"/>
    </location>
</feature>
<accession>A0AAD4QG89</accession>
<evidence type="ECO:0000256" key="8">
    <source>
        <dbReference type="ARBA" id="ARBA00023157"/>
    </source>
</evidence>
<dbReference type="AlphaFoldDB" id="A0AAD4QG89"/>
<keyword evidence="7" id="KW-0482">Metalloprotease</keyword>
<evidence type="ECO:0000256" key="5">
    <source>
        <dbReference type="ARBA" id="ARBA00022801"/>
    </source>
</evidence>
<comment type="caution">
    <text evidence="11">The sequence shown here is derived from an EMBL/GenBank/DDBJ whole genome shotgun (WGS) entry which is preliminary data.</text>
</comment>
<dbReference type="GO" id="GO:0006508">
    <property type="term" value="P:proteolysis"/>
    <property type="evidence" value="ECO:0007669"/>
    <property type="project" value="UniProtKB-KW"/>
</dbReference>
<keyword evidence="12" id="KW-1185">Reference proteome</keyword>
<protein>
    <recommendedName>
        <fullName evidence="10">Peptidase M43 pregnancy-associated plasma-A domain-containing protein</fullName>
    </recommendedName>
</protein>
<evidence type="ECO:0000256" key="7">
    <source>
        <dbReference type="ARBA" id="ARBA00023049"/>
    </source>
</evidence>
<dbReference type="InterPro" id="IPR008754">
    <property type="entry name" value="Peptidase_M43"/>
</dbReference>
<evidence type="ECO:0000256" key="4">
    <source>
        <dbReference type="ARBA" id="ARBA00022729"/>
    </source>
</evidence>
<name>A0AAD4QG89_9AGAM</name>
<evidence type="ECO:0000256" key="3">
    <source>
        <dbReference type="ARBA" id="ARBA00022723"/>
    </source>
</evidence>
<keyword evidence="8" id="KW-1015">Disulfide bond</keyword>
<dbReference type="Pfam" id="PF05572">
    <property type="entry name" value="Peptidase_M43"/>
    <property type="match status" value="1"/>
</dbReference>
<comment type="similarity">
    <text evidence="1">Belongs to the peptidase M43B family.</text>
</comment>
<keyword evidence="4 9" id="KW-0732">Signal</keyword>
<gene>
    <name evidence="11" type="ORF">B0F90DRAFT_1812831</name>
</gene>
<keyword evidence="2" id="KW-0645">Protease</keyword>
<feature type="signal peptide" evidence="9">
    <location>
        <begin position="1"/>
        <end position="18"/>
    </location>
</feature>
<evidence type="ECO:0000313" key="12">
    <source>
        <dbReference type="Proteomes" id="UP001203297"/>
    </source>
</evidence>
<sequence>MMLTSFFAALLGTSIALAYPGPVSNPLALRSADSGRVCGTVVSKDTVTAMESRFEEKLAQIARVKGDRDTVTVTLQVYFHVICRNQTLEGGFLDRGYIDNQMDVLNSAYANSSLSFRLERLDYTEMAEWFDNASPGTQQQTNMKQALHLGSGADLNIYTIGFTSGERLLGYATFPDAYRSDTKNDGVVLLYSSLPDAGPPPFNEGMTAVHQVGHWLGLYHTFQDGCDGEGDYVYDTPSEAEPAFGCPEGRDTCEAPGLDPIHNYMDYTDDSCMNQFTPGQAQRVLDQLNVYRTF</sequence>
<evidence type="ECO:0000259" key="10">
    <source>
        <dbReference type="Pfam" id="PF05572"/>
    </source>
</evidence>
<dbReference type="PANTHER" id="PTHR47466:SF1">
    <property type="entry name" value="METALLOPROTEASE MEP1 (AFU_ORTHOLOGUE AFUA_1G07730)-RELATED"/>
    <property type="match status" value="1"/>
</dbReference>
<dbReference type="EMBL" id="WTXG01000514">
    <property type="protein sequence ID" value="KAI0288230.1"/>
    <property type="molecule type" value="Genomic_DNA"/>
</dbReference>
<keyword evidence="6" id="KW-0862">Zinc</keyword>
<dbReference type="Proteomes" id="UP001203297">
    <property type="component" value="Unassembled WGS sequence"/>
</dbReference>
<dbReference type="CDD" id="cd04275">
    <property type="entry name" value="ZnMc_pappalysin_like"/>
    <property type="match status" value="1"/>
</dbReference>
<proteinExistence type="inferred from homology"/>
<dbReference type="GO" id="GO:0008237">
    <property type="term" value="F:metallopeptidase activity"/>
    <property type="evidence" value="ECO:0007669"/>
    <property type="project" value="UniProtKB-KW"/>
</dbReference>
<dbReference type="GO" id="GO:0046872">
    <property type="term" value="F:metal ion binding"/>
    <property type="evidence" value="ECO:0007669"/>
    <property type="project" value="UniProtKB-KW"/>
</dbReference>
<evidence type="ECO:0000256" key="1">
    <source>
        <dbReference type="ARBA" id="ARBA00008721"/>
    </source>
</evidence>
<dbReference type="InterPro" id="IPR024079">
    <property type="entry name" value="MetalloPept_cat_dom_sf"/>
</dbReference>
<reference evidence="11" key="1">
    <citation type="journal article" date="2022" name="New Phytol.">
        <title>Evolutionary transition to the ectomycorrhizal habit in the genomes of a hyperdiverse lineage of mushroom-forming fungi.</title>
        <authorList>
            <person name="Looney B."/>
            <person name="Miyauchi S."/>
            <person name="Morin E."/>
            <person name="Drula E."/>
            <person name="Courty P.E."/>
            <person name="Kohler A."/>
            <person name="Kuo A."/>
            <person name="LaButti K."/>
            <person name="Pangilinan J."/>
            <person name="Lipzen A."/>
            <person name="Riley R."/>
            <person name="Andreopoulos W."/>
            <person name="He G."/>
            <person name="Johnson J."/>
            <person name="Nolan M."/>
            <person name="Tritt A."/>
            <person name="Barry K.W."/>
            <person name="Grigoriev I.V."/>
            <person name="Nagy L.G."/>
            <person name="Hibbett D."/>
            <person name="Henrissat B."/>
            <person name="Matheny P.B."/>
            <person name="Labbe J."/>
            <person name="Martin F.M."/>
        </authorList>
    </citation>
    <scope>NUCLEOTIDE SEQUENCE</scope>
    <source>
        <strain evidence="11">BPL690</strain>
    </source>
</reference>
<dbReference type="SUPFAM" id="SSF55486">
    <property type="entry name" value="Metalloproteases ('zincins'), catalytic domain"/>
    <property type="match status" value="1"/>
</dbReference>
<feature type="chain" id="PRO_5042018683" description="Peptidase M43 pregnancy-associated plasma-A domain-containing protein" evidence="9">
    <location>
        <begin position="19"/>
        <end position="294"/>
    </location>
</feature>
<evidence type="ECO:0000256" key="6">
    <source>
        <dbReference type="ARBA" id="ARBA00022833"/>
    </source>
</evidence>